<reference evidence="1" key="1">
    <citation type="submission" date="2014-09" db="EMBL/GenBank/DDBJ databases">
        <authorList>
            <person name="Magalhaes I.L.F."/>
            <person name="Oliveira U."/>
            <person name="Santos F.R."/>
            <person name="Vidigal T.H.D.A."/>
            <person name="Brescovit A.D."/>
            <person name="Santos A.J."/>
        </authorList>
    </citation>
    <scope>NUCLEOTIDE SEQUENCE</scope>
    <source>
        <tissue evidence="1">Shoot tissue taken approximately 20 cm above the soil surface</tissue>
    </source>
</reference>
<evidence type="ECO:0000313" key="1">
    <source>
        <dbReference type="EMBL" id="JAE29795.1"/>
    </source>
</evidence>
<protein>
    <submittedName>
        <fullName evidence="1">Uncharacterized protein</fullName>
    </submittedName>
</protein>
<dbReference type="EMBL" id="GBRH01168101">
    <property type="protein sequence ID" value="JAE29795.1"/>
    <property type="molecule type" value="Transcribed_RNA"/>
</dbReference>
<organism evidence="1">
    <name type="scientific">Arundo donax</name>
    <name type="common">Giant reed</name>
    <name type="synonym">Donax arundinaceus</name>
    <dbReference type="NCBI Taxonomy" id="35708"/>
    <lineage>
        <taxon>Eukaryota</taxon>
        <taxon>Viridiplantae</taxon>
        <taxon>Streptophyta</taxon>
        <taxon>Embryophyta</taxon>
        <taxon>Tracheophyta</taxon>
        <taxon>Spermatophyta</taxon>
        <taxon>Magnoliopsida</taxon>
        <taxon>Liliopsida</taxon>
        <taxon>Poales</taxon>
        <taxon>Poaceae</taxon>
        <taxon>PACMAD clade</taxon>
        <taxon>Arundinoideae</taxon>
        <taxon>Arundineae</taxon>
        <taxon>Arundo</taxon>
    </lineage>
</organism>
<dbReference type="AlphaFoldDB" id="A0A0A9GXS8"/>
<reference evidence="1" key="2">
    <citation type="journal article" date="2015" name="Data Brief">
        <title>Shoot transcriptome of the giant reed, Arundo donax.</title>
        <authorList>
            <person name="Barrero R.A."/>
            <person name="Guerrero F.D."/>
            <person name="Moolhuijzen P."/>
            <person name="Goolsby J.A."/>
            <person name="Tidwell J."/>
            <person name="Bellgard S.E."/>
            <person name="Bellgard M.I."/>
        </authorList>
    </citation>
    <scope>NUCLEOTIDE SEQUENCE</scope>
    <source>
        <tissue evidence="1">Shoot tissue taken approximately 20 cm above the soil surface</tissue>
    </source>
</reference>
<proteinExistence type="predicted"/>
<sequence>MILTYVTQLNLHKHRSFR</sequence>
<accession>A0A0A9GXS8</accession>
<name>A0A0A9GXS8_ARUDO</name>